<accession>A0ABR2IAV9</accession>
<evidence type="ECO:0000313" key="1">
    <source>
        <dbReference type="EMBL" id="KAK8859530.1"/>
    </source>
</evidence>
<sequence>MRCPSDKKDTEVTKSVWPISVHPDGMVSRRRHDALPVWREGRRADNGCMVDDAAEEHGLTLARVALDPEQSLVRVVAPSAEVGVIKHPDVGVYQQAALGILDGRLIVVRVGDTQVGEV</sequence>
<organism evidence="1 2">
    <name type="scientific">Apiospora arundinis</name>
    <dbReference type="NCBI Taxonomy" id="335852"/>
    <lineage>
        <taxon>Eukaryota</taxon>
        <taxon>Fungi</taxon>
        <taxon>Dikarya</taxon>
        <taxon>Ascomycota</taxon>
        <taxon>Pezizomycotina</taxon>
        <taxon>Sordariomycetes</taxon>
        <taxon>Xylariomycetidae</taxon>
        <taxon>Amphisphaeriales</taxon>
        <taxon>Apiosporaceae</taxon>
        <taxon>Apiospora</taxon>
    </lineage>
</organism>
<reference evidence="1 2" key="1">
    <citation type="journal article" date="2024" name="IMA Fungus">
        <title>Apiospora arundinis, a panoply of carbohydrate-active enzymes and secondary metabolites.</title>
        <authorList>
            <person name="Sorensen T."/>
            <person name="Petersen C."/>
            <person name="Muurmann A.T."/>
            <person name="Christiansen J.V."/>
            <person name="Brundto M.L."/>
            <person name="Overgaard C.K."/>
            <person name="Boysen A.T."/>
            <person name="Wollenberg R.D."/>
            <person name="Larsen T.O."/>
            <person name="Sorensen J.L."/>
            <person name="Nielsen K.L."/>
            <person name="Sondergaard T.E."/>
        </authorList>
    </citation>
    <scope>NUCLEOTIDE SEQUENCE [LARGE SCALE GENOMIC DNA]</scope>
    <source>
        <strain evidence="1 2">AAU 773</strain>
    </source>
</reference>
<comment type="caution">
    <text evidence="1">The sequence shown here is derived from an EMBL/GenBank/DDBJ whole genome shotgun (WGS) entry which is preliminary data.</text>
</comment>
<name>A0ABR2IAV9_9PEZI</name>
<gene>
    <name evidence="1" type="ORF">PGQ11_010264</name>
</gene>
<dbReference type="Proteomes" id="UP001390339">
    <property type="component" value="Unassembled WGS sequence"/>
</dbReference>
<protein>
    <submittedName>
        <fullName evidence="1">Uncharacterized protein</fullName>
    </submittedName>
</protein>
<proteinExistence type="predicted"/>
<evidence type="ECO:0000313" key="2">
    <source>
        <dbReference type="Proteomes" id="UP001390339"/>
    </source>
</evidence>
<dbReference type="EMBL" id="JAPCWZ010000006">
    <property type="protein sequence ID" value="KAK8859530.1"/>
    <property type="molecule type" value="Genomic_DNA"/>
</dbReference>
<keyword evidence="2" id="KW-1185">Reference proteome</keyword>